<dbReference type="AlphaFoldDB" id="A0A0A8ZBL3"/>
<organism evidence="2">
    <name type="scientific">Arundo donax</name>
    <name type="common">Giant reed</name>
    <name type="synonym">Donax arundinaceus</name>
    <dbReference type="NCBI Taxonomy" id="35708"/>
    <lineage>
        <taxon>Eukaryota</taxon>
        <taxon>Viridiplantae</taxon>
        <taxon>Streptophyta</taxon>
        <taxon>Embryophyta</taxon>
        <taxon>Tracheophyta</taxon>
        <taxon>Spermatophyta</taxon>
        <taxon>Magnoliopsida</taxon>
        <taxon>Liliopsida</taxon>
        <taxon>Poales</taxon>
        <taxon>Poaceae</taxon>
        <taxon>PACMAD clade</taxon>
        <taxon>Arundinoideae</taxon>
        <taxon>Arundineae</taxon>
        <taxon>Arundo</taxon>
    </lineage>
</organism>
<proteinExistence type="predicted"/>
<reference evidence="2" key="2">
    <citation type="journal article" date="2015" name="Data Brief">
        <title>Shoot transcriptome of the giant reed, Arundo donax.</title>
        <authorList>
            <person name="Barrero R.A."/>
            <person name="Guerrero F.D."/>
            <person name="Moolhuijzen P."/>
            <person name="Goolsby J.A."/>
            <person name="Tidwell J."/>
            <person name="Bellgard S.E."/>
            <person name="Bellgard M.I."/>
        </authorList>
    </citation>
    <scope>NUCLEOTIDE SEQUENCE</scope>
    <source>
        <tissue evidence="2">Shoot tissue taken approximately 20 cm above the soil surface</tissue>
    </source>
</reference>
<evidence type="ECO:0000313" key="2">
    <source>
        <dbReference type="EMBL" id="JAD32262.1"/>
    </source>
</evidence>
<feature type="region of interest" description="Disordered" evidence="1">
    <location>
        <begin position="1"/>
        <end position="23"/>
    </location>
</feature>
<name>A0A0A8ZBL3_ARUDO</name>
<sequence length="23" mass="2520">MELPGPCLITIKHQKTEGTPQPT</sequence>
<reference evidence="2" key="1">
    <citation type="submission" date="2014-09" db="EMBL/GenBank/DDBJ databases">
        <authorList>
            <person name="Magalhaes I.L.F."/>
            <person name="Oliveira U."/>
            <person name="Santos F.R."/>
            <person name="Vidigal T.H.D.A."/>
            <person name="Brescovit A.D."/>
            <person name="Santos A.J."/>
        </authorList>
    </citation>
    <scope>NUCLEOTIDE SEQUENCE</scope>
    <source>
        <tissue evidence="2">Shoot tissue taken approximately 20 cm above the soil surface</tissue>
    </source>
</reference>
<evidence type="ECO:0000256" key="1">
    <source>
        <dbReference type="SAM" id="MobiDB-lite"/>
    </source>
</evidence>
<dbReference type="EMBL" id="GBRH01265633">
    <property type="protein sequence ID" value="JAD32262.1"/>
    <property type="molecule type" value="Transcribed_RNA"/>
</dbReference>
<accession>A0A0A8ZBL3</accession>
<protein>
    <submittedName>
        <fullName evidence="2">Uncharacterized protein</fullName>
    </submittedName>
</protein>